<name>A0A350H8K7_UNCW3</name>
<gene>
    <name evidence="2" type="ORF">DCW38_01660</name>
</gene>
<sequence>MITILKLYARFVRKYINKPKNIKKMHKMLNAGYEEYLDKKDKDTFAYEGKKYKIIKYKTIIFKKGDDLIGYMKELLLPSFQQNDIITIAESILGVTQGRAFPVEKITPSRWAYFLYPWVSNVTYGTGLGMAETMECAIREVGIRRILKATLFGAMDRITKNHGSFYKIAGPRVKSIDFKKEHPVPYEGSHNYIVLSPANPHGFCKNIYEITKCATAVIDANNVSVDVLGLYPDSKAMKQLLLTAMKGNPAGQDNEKTSIIVIREIKE</sequence>
<reference evidence="2 3" key="1">
    <citation type="journal article" date="2018" name="Nat. Biotechnol.">
        <title>A standardized bacterial taxonomy based on genome phylogeny substantially revises the tree of life.</title>
        <authorList>
            <person name="Parks D.H."/>
            <person name="Chuvochina M."/>
            <person name="Waite D.W."/>
            <person name="Rinke C."/>
            <person name="Skarshewski A."/>
            <person name="Chaumeil P.A."/>
            <person name="Hugenholtz P."/>
        </authorList>
    </citation>
    <scope>NUCLEOTIDE SEQUENCE [LARGE SCALE GENOMIC DNA]</scope>
    <source>
        <strain evidence="2">UBA9956</strain>
    </source>
</reference>
<organism evidence="2 3">
    <name type="scientific">candidate division WOR-3 bacterium</name>
    <dbReference type="NCBI Taxonomy" id="2052148"/>
    <lineage>
        <taxon>Bacteria</taxon>
        <taxon>Bacteria division WOR-3</taxon>
    </lineage>
</organism>
<evidence type="ECO:0000313" key="2">
    <source>
        <dbReference type="EMBL" id="HAV91873.1"/>
    </source>
</evidence>
<dbReference type="InterPro" id="IPR002847">
    <property type="entry name" value="F420-0_gamma-glut_ligase-dom"/>
</dbReference>
<dbReference type="Proteomes" id="UP000264062">
    <property type="component" value="Unassembled WGS sequence"/>
</dbReference>
<evidence type="ECO:0000259" key="1">
    <source>
        <dbReference type="Pfam" id="PF01996"/>
    </source>
</evidence>
<evidence type="ECO:0000313" key="3">
    <source>
        <dbReference type="Proteomes" id="UP000264062"/>
    </source>
</evidence>
<dbReference type="EMBL" id="DMZY01000053">
    <property type="protein sequence ID" value="HAV91873.1"/>
    <property type="molecule type" value="Genomic_DNA"/>
</dbReference>
<comment type="caution">
    <text evidence="2">The sequence shown here is derived from an EMBL/GenBank/DDBJ whole genome shotgun (WGS) entry which is preliminary data.</text>
</comment>
<accession>A0A350H8K7</accession>
<dbReference type="SUPFAM" id="SSF144010">
    <property type="entry name" value="CofE-like"/>
    <property type="match status" value="1"/>
</dbReference>
<dbReference type="AlphaFoldDB" id="A0A350H8K7"/>
<proteinExistence type="predicted"/>
<protein>
    <recommendedName>
        <fullName evidence="1">Coenzyme F420:L-glutamate ligase-like domain-containing protein</fullName>
    </recommendedName>
</protein>
<feature type="domain" description="Coenzyme F420:L-glutamate ligase-like" evidence="1">
    <location>
        <begin position="59"/>
        <end position="119"/>
    </location>
</feature>
<dbReference type="Pfam" id="PF01996">
    <property type="entry name" value="F420_ligase"/>
    <property type="match status" value="1"/>
</dbReference>